<keyword evidence="6" id="KW-0378">Hydrolase</keyword>
<dbReference type="InterPro" id="IPR023214">
    <property type="entry name" value="HAD_sf"/>
</dbReference>
<dbReference type="AlphaFoldDB" id="A0AA86DZW5"/>
<evidence type="ECO:0000256" key="4">
    <source>
        <dbReference type="ARBA" id="ARBA00022842"/>
    </source>
</evidence>
<dbReference type="Gene3D" id="1.10.150.240">
    <property type="entry name" value="Putative phosphatase, domain 2"/>
    <property type="match status" value="1"/>
</dbReference>
<evidence type="ECO:0000256" key="1">
    <source>
        <dbReference type="ARBA" id="ARBA00001946"/>
    </source>
</evidence>
<gene>
    <name evidence="6" type="ORF">SMUL_2015</name>
</gene>
<dbReference type="SFLD" id="SFLDS00003">
    <property type="entry name" value="Haloacid_Dehalogenase"/>
    <property type="match status" value="1"/>
</dbReference>
<sequence>MEILNEKVFLIFDLDGTLIDTDEANFLAYKEAIQQVKNLNLPSLYQSTERFTREQLESIIPDLKLHESEEIIDIKNNVYNKYLQKTKIIISTLEIINKYSKTHQIILATNSHKQKANLLLEYHNLSTIFKHKFFKEDYNNQEISKFKYAMDYLKISPNLAVIFENDKLEIEQAQLAGIPAKNIVNL</sequence>
<dbReference type="InterPro" id="IPR036412">
    <property type="entry name" value="HAD-like_sf"/>
</dbReference>
<dbReference type="RefSeq" id="WP_025345119.1">
    <property type="nucleotide sequence ID" value="NZ_CP007201.1"/>
</dbReference>
<dbReference type="InterPro" id="IPR041492">
    <property type="entry name" value="HAD_2"/>
</dbReference>
<dbReference type="SFLD" id="SFLDG01129">
    <property type="entry name" value="C1.5:_HAD__Beta-PGM__Phosphata"/>
    <property type="match status" value="1"/>
</dbReference>
<dbReference type="GO" id="GO:0046872">
    <property type="term" value="F:metal ion binding"/>
    <property type="evidence" value="ECO:0007669"/>
    <property type="project" value="UniProtKB-KW"/>
</dbReference>
<evidence type="ECO:0000256" key="5">
    <source>
        <dbReference type="ARBA" id="ARBA00023277"/>
    </source>
</evidence>
<evidence type="ECO:0000313" key="7">
    <source>
        <dbReference type="Proteomes" id="UP000019322"/>
    </source>
</evidence>
<dbReference type="SUPFAM" id="SSF56784">
    <property type="entry name" value="HAD-like"/>
    <property type="match status" value="1"/>
</dbReference>
<comment type="cofactor">
    <cofactor evidence="1">
        <name>Mg(2+)</name>
        <dbReference type="ChEBI" id="CHEBI:18420"/>
    </cofactor>
</comment>
<organism evidence="6 7">
    <name type="scientific">Sulfurospirillum multivorans (strain DM 12446 / JCM 15788 / NBRC 109480)</name>
    <dbReference type="NCBI Taxonomy" id="1150621"/>
    <lineage>
        <taxon>Bacteria</taxon>
        <taxon>Pseudomonadati</taxon>
        <taxon>Campylobacterota</taxon>
        <taxon>Epsilonproteobacteria</taxon>
        <taxon>Campylobacterales</taxon>
        <taxon>Sulfurospirillaceae</taxon>
        <taxon>Sulfurospirillum</taxon>
    </lineage>
</organism>
<evidence type="ECO:0000313" key="6">
    <source>
        <dbReference type="EMBL" id="AHJ13270.1"/>
    </source>
</evidence>
<dbReference type="Proteomes" id="UP000019322">
    <property type="component" value="Chromosome"/>
</dbReference>
<comment type="similarity">
    <text evidence="2">Belongs to the HAD-like hydrolase superfamily. CbbY/CbbZ/Gph/YieH family.</text>
</comment>
<dbReference type="GO" id="GO:0016787">
    <property type="term" value="F:hydrolase activity"/>
    <property type="evidence" value="ECO:0007669"/>
    <property type="project" value="UniProtKB-KW"/>
</dbReference>
<keyword evidence="3" id="KW-0479">Metal-binding</keyword>
<dbReference type="PANTHER" id="PTHR46193">
    <property type="entry name" value="6-PHOSPHOGLUCONATE PHOSPHATASE"/>
    <property type="match status" value="1"/>
</dbReference>
<evidence type="ECO:0000256" key="3">
    <source>
        <dbReference type="ARBA" id="ARBA00022723"/>
    </source>
</evidence>
<dbReference type="InterPro" id="IPR023198">
    <property type="entry name" value="PGP-like_dom2"/>
</dbReference>
<accession>A0AA86DZW5</accession>
<dbReference type="Gene3D" id="3.40.50.1000">
    <property type="entry name" value="HAD superfamily/HAD-like"/>
    <property type="match status" value="1"/>
</dbReference>
<name>A0AA86DZW5_SULMK</name>
<proteinExistence type="inferred from homology"/>
<reference evidence="6 7" key="1">
    <citation type="journal article" date="2014" name="Environ. Microbiol.">
        <title>Insights into organohalide respiration and the versatile catabolism of Sulfurospirillum multivorans gained from comparative genomics and physiological studies.</title>
        <authorList>
            <person name="Goris T."/>
            <person name="Schubert T."/>
            <person name="Gadkari J."/>
            <person name="Wubet T."/>
            <person name="Tarkka M."/>
            <person name="Buscot F."/>
            <person name="Adrian L."/>
            <person name="Diekert G."/>
        </authorList>
    </citation>
    <scope>NUCLEOTIDE SEQUENCE [LARGE SCALE GENOMIC DNA]</scope>
    <source>
        <strain evidence="7">DM 12446 / JCM 15788 / NBRC 109480</strain>
    </source>
</reference>
<evidence type="ECO:0000256" key="2">
    <source>
        <dbReference type="ARBA" id="ARBA00006171"/>
    </source>
</evidence>
<dbReference type="InterPro" id="IPR051600">
    <property type="entry name" value="Beta-PGM-like"/>
</dbReference>
<dbReference type="Pfam" id="PF13419">
    <property type="entry name" value="HAD_2"/>
    <property type="match status" value="1"/>
</dbReference>
<dbReference type="EMBL" id="CP007201">
    <property type="protein sequence ID" value="AHJ13270.1"/>
    <property type="molecule type" value="Genomic_DNA"/>
</dbReference>
<dbReference type="KEGG" id="smul:SMUL_2015"/>
<keyword evidence="5" id="KW-0119">Carbohydrate metabolism</keyword>
<dbReference type="PANTHER" id="PTHR46193:SF18">
    <property type="entry name" value="HEXITOL PHOSPHATASE B"/>
    <property type="match status" value="1"/>
</dbReference>
<protein>
    <submittedName>
        <fullName evidence="6">Hydrolase</fullName>
    </submittedName>
</protein>
<keyword evidence="4" id="KW-0460">Magnesium</keyword>